<evidence type="ECO:0000256" key="4">
    <source>
        <dbReference type="ARBA" id="ARBA00022825"/>
    </source>
</evidence>
<feature type="transmembrane region" description="Helical" evidence="7">
    <location>
        <begin position="397"/>
        <end position="420"/>
    </location>
</feature>
<dbReference type="Gene3D" id="3.40.50.200">
    <property type="entry name" value="Peptidase S8/S53 domain"/>
    <property type="match status" value="1"/>
</dbReference>
<dbReference type="PROSITE" id="PS51892">
    <property type="entry name" value="SUBTILASE"/>
    <property type="match status" value="1"/>
</dbReference>
<comment type="caution">
    <text evidence="9">The sequence shown here is derived from an EMBL/GenBank/DDBJ whole genome shotgun (WGS) entry which is preliminary data.</text>
</comment>
<feature type="active site" description="Charge relay system" evidence="5">
    <location>
        <position position="276"/>
    </location>
</feature>
<feature type="active site" description="Charge relay system" evidence="5">
    <location>
        <position position="71"/>
    </location>
</feature>
<dbReference type="InterPro" id="IPR022398">
    <property type="entry name" value="Peptidase_S8_His-AS"/>
</dbReference>
<evidence type="ECO:0000256" key="6">
    <source>
        <dbReference type="SAM" id="MobiDB-lite"/>
    </source>
</evidence>
<dbReference type="GO" id="GO:0004252">
    <property type="term" value="F:serine-type endopeptidase activity"/>
    <property type="evidence" value="ECO:0007669"/>
    <property type="project" value="UniProtKB-UniRule"/>
</dbReference>
<name>A0A3L6ZMH4_9MICO</name>
<dbReference type="Proteomes" id="UP000275395">
    <property type="component" value="Unassembled WGS sequence"/>
</dbReference>
<dbReference type="InterPro" id="IPR050131">
    <property type="entry name" value="Peptidase_S8_subtilisin-like"/>
</dbReference>
<keyword evidence="7" id="KW-1133">Transmembrane helix</keyword>
<dbReference type="InterPro" id="IPR023828">
    <property type="entry name" value="Peptidase_S8_Ser-AS"/>
</dbReference>
<dbReference type="PRINTS" id="PR00723">
    <property type="entry name" value="SUBTILISIN"/>
</dbReference>
<evidence type="ECO:0000256" key="1">
    <source>
        <dbReference type="ARBA" id="ARBA00011073"/>
    </source>
</evidence>
<evidence type="ECO:0000256" key="5">
    <source>
        <dbReference type="PROSITE-ProRule" id="PRU01240"/>
    </source>
</evidence>
<feature type="domain" description="Peptidase S8/S53" evidence="8">
    <location>
        <begin position="62"/>
        <end position="327"/>
    </location>
</feature>
<evidence type="ECO:0000259" key="8">
    <source>
        <dbReference type="Pfam" id="PF00082"/>
    </source>
</evidence>
<evidence type="ECO:0000256" key="2">
    <source>
        <dbReference type="ARBA" id="ARBA00022670"/>
    </source>
</evidence>
<dbReference type="RefSeq" id="WP_121657659.1">
    <property type="nucleotide sequence ID" value="NZ_JBQDRZ010000011.1"/>
</dbReference>
<dbReference type="InterPro" id="IPR000209">
    <property type="entry name" value="Peptidase_S8/S53_dom"/>
</dbReference>
<dbReference type="PANTHER" id="PTHR43806">
    <property type="entry name" value="PEPTIDASE S8"/>
    <property type="match status" value="1"/>
</dbReference>
<dbReference type="PROSITE" id="PS00138">
    <property type="entry name" value="SUBTILASE_SER"/>
    <property type="match status" value="1"/>
</dbReference>
<dbReference type="AlphaFoldDB" id="A0A3L6ZMH4"/>
<evidence type="ECO:0000313" key="10">
    <source>
        <dbReference type="Proteomes" id="UP000275395"/>
    </source>
</evidence>
<accession>A0A3L6ZMH4</accession>
<keyword evidence="7" id="KW-0812">Transmembrane</keyword>
<gene>
    <name evidence="9" type="ORF">D9V30_10835</name>
</gene>
<organism evidence="9 10">
    <name type="scientific">Mycetocola reblochoni</name>
    <dbReference type="NCBI Taxonomy" id="331618"/>
    <lineage>
        <taxon>Bacteria</taxon>
        <taxon>Bacillati</taxon>
        <taxon>Actinomycetota</taxon>
        <taxon>Actinomycetes</taxon>
        <taxon>Micrococcales</taxon>
        <taxon>Microbacteriaceae</taxon>
        <taxon>Mycetocola</taxon>
    </lineage>
</organism>
<dbReference type="PROSITE" id="PS00137">
    <property type="entry name" value="SUBTILASE_HIS"/>
    <property type="match status" value="1"/>
</dbReference>
<dbReference type="GO" id="GO:0006508">
    <property type="term" value="P:proteolysis"/>
    <property type="evidence" value="ECO:0007669"/>
    <property type="project" value="UniProtKB-KW"/>
</dbReference>
<feature type="active site" description="Charge relay system" evidence="5">
    <location>
        <position position="111"/>
    </location>
</feature>
<evidence type="ECO:0000256" key="3">
    <source>
        <dbReference type="ARBA" id="ARBA00022801"/>
    </source>
</evidence>
<evidence type="ECO:0000256" key="7">
    <source>
        <dbReference type="SAM" id="Phobius"/>
    </source>
</evidence>
<keyword evidence="2 5" id="KW-0645">Protease</keyword>
<dbReference type="EMBL" id="RCUW01000010">
    <property type="protein sequence ID" value="RLP68202.1"/>
    <property type="molecule type" value="Genomic_DNA"/>
</dbReference>
<dbReference type="InterPro" id="IPR015500">
    <property type="entry name" value="Peptidase_S8_subtilisin-rel"/>
</dbReference>
<feature type="region of interest" description="Disordered" evidence="6">
    <location>
        <begin position="360"/>
        <end position="392"/>
    </location>
</feature>
<dbReference type="Pfam" id="PF00082">
    <property type="entry name" value="Peptidase_S8"/>
    <property type="match status" value="1"/>
</dbReference>
<keyword evidence="7" id="KW-0472">Membrane</keyword>
<keyword evidence="4 5" id="KW-0720">Serine protease</keyword>
<dbReference type="SUPFAM" id="SSF52743">
    <property type="entry name" value="Subtilisin-like"/>
    <property type="match status" value="1"/>
</dbReference>
<evidence type="ECO:0000313" key="9">
    <source>
        <dbReference type="EMBL" id="RLP68202.1"/>
    </source>
</evidence>
<proteinExistence type="inferred from homology"/>
<comment type="similarity">
    <text evidence="1 5">Belongs to the peptidase S8 family.</text>
</comment>
<dbReference type="InterPro" id="IPR036852">
    <property type="entry name" value="Peptidase_S8/S53_dom_sf"/>
</dbReference>
<feature type="region of interest" description="Disordered" evidence="6">
    <location>
        <begin position="88"/>
        <end position="108"/>
    </location>
</feature>
<keyword evidence="3 5" id="KW-0378">Hydrolase</keyword>
<sequence length="433" mass="43297">MAPTRGTGASGGRGRRALGSGVLAGVVLGLLCVTPASADEVRDEQYWLESTGIAEAWKETRGEGVTVAVIDSGVADGPAAFRDAVAGGHDASGVGEPDGRAPVGPRPGSDHGSWVASLLAARGTGEDGEDGVIGVAPEATLLSVSIGFADSASPVDFGDQIVDAVRWSVDHGADVINLSLTTNTKSWPSSWDDAFQYAADHDVVVIAAAGNRGAGTDVVGAPATIPGVLSVAGVDREGTASRDSSSQGITIGVAAPSEELLGVSPDGSVARWEGTSGAAPIVAGVAALVRSAHPELDAANVINRITATARPGPEQEEGTQSPLYGFGIVDADRAVTASVEPVGENPMGSLEDWVATYRPAQGEDDGEGAGADAVPETVPPLEPEPEAGAGSGPGADAVIYGIVPVVALGGTATLVVLGAIGATRHFRRVSEEE</sequence>
<reference evidence="9 10" key="1">
    <citation type="submission" date="2018-10" db="EMBL/GenBank/DDBJ databases">
        <authorList>
            <person name="Li J."/>
        </authorList>
    </citation>
    <scope>NUCLEOTIDE SEQUENCE [LARGE SCALE GENOMIC DNA]</scope>
    <source>
        <strain evidence="9 10">JCM 30549</strain>
    </source>
</reference>
<protein>
    <submittedName>
        <fullName evidence="9">Peptidase S8</fullName>
    </submittedName>
</protein>
<dbReference type="PANTHER" id="PTHR43806:SF11">
    <property type="entry name" value="CEREVISIN-RELATED"/>
    <property type="match status" value="1"/>
</dbReference>